<name>A0AB37UKA1_9CYAN</name>
<keyword evidence="3" id="KW-1185">Reference proteome</keyword>
<protein>
    <recommendedName>
        <fullName evidence="1">Methyltransferase domain-containing protein</fullName>
    </recommendedName>
</protein>
<dbReference type="InterPro" id="IPR029063">
    <property type="entry name" value="SAM-dependent_MTases_sf"/>
</dbReference>
<feature type="domain" description="Methyltransferase" evidence="1">
    <location>
        <begin position="48"/>
        <end position="148"/>
    </location>
</feature>
<dbReference type="RefSeq" id="WP_106165946.1">
    <property type="nucleotide sequence ID" value="NZ_JAVKZF010000002.1"/>
</dbReference>
<dbReference type="GO" id="GO:0008757">
    <property type="term" value="F:S-adenosylmethionine-dependent methyltransferase activity"/>
    <property type="evidence" value="ECO:0007669"/>
    <property type="project" value="InterPro"/>
</dbReference>
<gene>
    <name evidence="2" type="ORF">DSM107010_28500</name>
</gene>
<dbReference type="EMBL" id="RSCK01000020">
    <property type="protein sequence ID" value="RUT11844.1"/>
    <property type="molecule type" value="Genomic_DNA"/>
</dbReference>
<organism evidence="2 3">
    <name type="scientific">Chroococcidiopsis cubana SAG 39.79</name>
    <dbReference type="NCBI Taxonomy" id="388085"/>
    <lineage>
        <taxon>Bacteria</taxon>
        <taxon>Bacillati</taxon>
        <taxon>Cyanobacteriota</taxon>
        <taxon>Cyanophyceae</taxon>
        <taxon>Chroococcidiopsidales</taxon>
        <taxon>Chroococcidiopsidaceae</taxon>
        <taxon>Chroococcidiopsis</taxon>
    </lineage>
</organism>
<evidence type="ECO:0000313" key="3">
    <source>
        <dbReference type="Proteomes" id="UP000282574"/>
    </source>
</evidence>
<proteinExistence type="predicted"/>
<dbReference type="Proteomes" id="UP000282574">
    <property type="component" value="Unassembled WGS sequence"/>
</dbReference>
<reference evidence="2 3" key="1">
    <citation type="journal article" date="2019" name="Genome Biol. Evol.">
        <title>Day and night: Metabolic profiles and evolutionary relationships of six axenic non-marine cyanobacteria.</title>
        <authorList>
            <person name="Will S.E."/>
            <person name="Henke P."/>
            <person name="Boedeker C."/>
            <person name="Huang S."/>
            <person name="Brinkmann H."/>
            <person name="Rohde M."/>
            <person name="Jarek M."/>
            <person name="Friedl T."/>
            <person name="Seufert S."/>
            <person name="Schumacher M."/>
            <person name="Overmann J."/>
            <person name="Neumann-Schaal M."/>
            <person name="Petersen J."/>
        </authorList>
    </citation>
    <scope>NUCLEOTIDE SEQUENCE [LARGE SCALE GENOMIC DNA]</scope>
    <source>
        <strain evidence="2 3">SAG 39.79</strain>
    </source>
</reference>
<sequence>MSDRIEEVREFWNSVADDWDIQVGDDGDSNRRLNSDPVLWNFVGDVRELRILDAGCGTGYLSRKLASQGAIVTAIDLSERMIEIAREKANQNGQNINFHVDNCETMDSLEDNFFNAIVSNYVLMDVPDLENTMRAFNRVLKVNGIAVVVFSHPCFPQSRAIVIEDGESLYRWSFAYFEPQKCVDPPWKHFTSEFIWFHRPLSDYWKAFRNAGFEITDFEEPRITEQQFHLAETEKEIKNAQNRPYSVAFKLQKI</sequence>
<dbReference type="AlphaFoldDB" id="A0AB37UKA1"/>
<evidence type="ECO:0000259" key="1">
    <source>
        <dbReference type="Pfam" id="PF13847"/>
    </source>
</evidence>
<dbReference type="CDD" id="cd02440">
    <property type="entry name" value="AdoMet_MTases"/>
    <property type="match status" value="1"/>
</dbReference>
<dbReference type="Gene3D" id="3.40.50.150">
    <property type="entry name" value="Vaccinia Virus protein VP39"/>
    <property type="match status" value="1"/>
</dbReference>
<dbReference type="Pfam" id="PF13847">
    <property type="entry name" value="Methyltransf_31"/>
    <property type="match status" value="1"/>
</dbReference>
<dbReference type="InterPro" id="IPR025714">
    <property type="entry name" value="Methyltranfer_dom"/>
</dbReference>
<comment type="caution">
    <text evidence="2">The sequence shown here is derived from an EMBL/GenBank/DDBJ whole genome shotgun (WGS) entry which is preliminary data.</text>
</comment>
<evidence type="ECO:0000313" key="2">
    <source>
        <dbReference type="EMBL" id="RUT11844.1"/>
    </source>
</evidence>
<dbReference type="PANTHER" id="PTHR43861">
    <property type="entry name" value="TRANS-ACONITATE 2-METHYLTRANSFERASE-RELATED"/>
    <property type="match status" value="1"/>
</dbReference>
<dbReference type="SUPFAM" id="SSF53335">
    <property type="entry name" value="S-adenosyl-L-methionine-dependent methyltransferases"/>
    <property type="match status" value="1"/>
</dbReference>
<accession>A0AB37UKA1</accession>